<dbReference type="InterPro" id="IPR037682">
    <property type="entry name" value="TonB_C"/>
</dbReference>
<keyword evidence="8 10" id="KW-0472">Membrane</keyword>
<name>A0A250K4Q0_9BACT</name>
<dbReference type="Gene3D" id="2.170.130.10">
    <property type="entry name" value="TonB-dependent receptor, plug domain"/>
    <property type="match status" value="1"/>
</dbReference>
<dbReference type="SUPFAM" id="SSF56935">
    <property type="entry name" value="Porins"/>
    <property type="match status" value="1"/>
</dbReference>
<gene>
    <name evidence="14" type="ORF">MYMAC_005961</name>
</gene>
<keyword evidence="4 10" id="KW-1134">Transmembrane beta strand</keyword>
<evidence type="ECO:0000256" key="6">
    <source>
        <dbReference type="ARBA" id="ARBA00022729"/>
    </source>
</evidence>
<evidence type="ECO:0000256" key="5">
    <source>
        <dbReference type="ARBA" id="ARBA00022692"/>
    </source>
</evidence>
<dbReference type="Pfam" id="PF07715">
    <property type="entry name" value="Plug"/>
    <property type="match status" value="1"/>
</dbReference>
<feature type="chain" id="PRO_5012896950" evidence="12">
    <location>
        <begin position="23"/>
        <end position="835"/>
    </location>
</feature>
<dbReference type="EMBL" id="CP022203">
    <property type="protein sequence ID" value="ATB50306.1"/>
    <property type="molecule type" value="Genomic_DNA"/>
</dbReference>
<keyword evidence="6 12" id="KW-0732">Signal</keyword>
<evidence type="ECO:0000256" key="7">
    <source>
        <dbReference type="ARBA" id="ARBA00022989"/>
    </source>
</evidence>
<evidence type="ECO:0000313" key="14">
    <source>
        <dbReference type="EMBL" id="ATB50306.1"/>
    </source>
</evidence>
<keyword evidence="3 10" id="KW-0813">Transport</keyword>
<feature type="signal peptide" evidence="12">
    <location>
        <begin position="1"/>
        <end position="22"/>
    </location>
</feature>
<dbReference type="GO" id="GO:0044718">
    <property type="term" value="P:siderophore transmembrane transport"/>
    <property type="evidence" value="ECO:0007669"/>
    <property type="project" value="TreeGrafter"/>
</dbReference>
<dbReference type="AlphaFoldDB" id="A0A250K4Q0"/>
<evidence type="ECO:0000256" key="10">
    <source>
        <dbReference type="PROSITE-ProRule" id="PRU01360"/>
    </source>
</evidence>
<evidence type="ECO:0000256" key="2">
    <source>
        <dbReference type="ARBA" id="ARBA00004571"/>
    </source>
</evidence>
<feature type="region of interest" description="Disordered" evidence="11">
    <location>
        <begin position="126"/>
        <end position="181"/>
    </location>
</feature>
<keyword evidence="15" id="KW-1185">Reference proteome</keyword>
<evidence type="ECO:0000256" key="12">
    <source>
        <dbReference type="SAM" id="SignalP"/>
    </source>
</evidence>
<dbReference type="GO" id="GO:0015344">
    <property type="term" value="F:siderophore uptake transmembrane transporter activity"/>
    <property type="evidence" value="ECO:0007669"/>
    <property type="project" value="TreeGrafter"/>
</dbReference>
<comment type="similarity">
    <text evidence="10">Belongs to the TonB-dependent receptor family.</text>
</comment>
<evidence type="ECO:0000256" key="8">
    <source>
        <dbReference type="ARBA" id="ARBA00023136"/>
    </source>
</evidence>
<dbReference type="InterPro" id="IPR036942">
    <property type="entry name" value="Beta-barrel_TonB_sf"/>
</dbReference>
<dbReference type="PROSITE" id="PS52015">
    <property type="entry name" value="TONB_CTD"/>
    <property type="match status" value="1"/>
</dbReference>
<evidence type="ECO:0000256" key="1">
    <source>
        <dbReference type="ARBA" id="ARBA00004167"/>
    </source>
</evidence>
<dbReference type="InterPro" id="IPR006260">
    <property type="entry name" value="TonB/TolA_C"/>
</dbReference>
<evidence type="ECO:0000256" key="9">
    <source>
        <dbReference type="ARBA" id="ARBA00023237"/>
    </source>
</evidence>
<dbReference type="Proteomes" id="UP000217343">
    <property type="component" value="Chromosome"/>
</dbReference>
<evidence type="ECO:0000256" key="11">
    <source>
        <dbReference type="SAM" id="MobiDB-lite"/>
    </source>
</evidence>
<dbReference type="InterPro" id="IPR012910">
    <property type="entry name" value="Plug_dom"/>
</dbReference>
<dbReference type="SUPFAM" id="SSF74653">
    <property type="entry name" value="TolA/TonB C-terminal domain"/>
    <property type="match status" value="1"/>
</dbReference>
<feature type="compositionally biased region" description="Pro residues" evidence="11">
    <location>
        <begin position="129"/>
        <end position="152"/>
    </location>
</feature>
<feature type="region of interest" description="Disordered" evidence="11">
    <location>
        <begin position="17"/>
        <end position="44"/>
    </location>
</feature>
<sequence>MFSAFTSLALLLSASPAAPAPAAPPAPSETAPSQVQPPSRIDSVDVPYPAAELAAGREADVLLRLTIDEHGVVTESEVVRSAGEAFDEAIRTASRSFRFEPARVGGEPVACQIELLHAFRLDPAASAVPPAPEAAPEPAPPPARAEAPAPPPPEEKTLETTVSGRSEAERRRQSAEAVRVVSTTRARARSVDMGQVLAAQEGVEVRRSGGLGSTIRFSLNGLTDDQIRFFLDGVPLDLSGYPFGFANVPVNLVDSIQIYRGVVPSRFGADALGGAVNLTTAPLQQGAHGAVSLQGGAFGTYRLTLGGGYRPAEHGFYTRAHLFADTTRNDYRVDVEDADDSGQVRDVTVKRFHDGYQALGGGLEAGFEQAGWADRVALRVFGSGFDKDLQHNQVMSGGPFGEARYGATSAGTQLLYEKAFTDAVRFDALAGYAWQATDFQDTSPWVYDWFGNRVRERREAGELGGDATDQTLWQQSFYGRANASWALTPTQTLRLAFAPTLSRRTGEERRLASPSDADPLSADRDILTAVTGLEYQLNAFNDALELIVFAKDYLYAARAQQLQPTGAWLSKDRDLHQLGGGAAIRLRVAEPIYVKVSYERATRLPRMDELFGNGVLVRENLDLAPETSHNVNAGLATAPLRTRLGVFRGELNGFARLAQDLIMLAGRERDWTYQNVYGARALGIEGATGWSAPGGWLHVDANATFQDIRNTSSQGTFGAFEGQRLPNRPWLLFNATARLSLRGVATAEDELSPFWTARYVHGFFRNWGGLGAAGTKETIDSQFAQAAGVGYKVRLNGFSLGLSTELDNLTDARLFDFFGVQRPGRSGWLKATVEY</sequence>
<comment type="subcellular location">
    <subcellularLocation>
        <location evidence="2 10">Cell outer membrane</location>
        <topology evidence="2 10">Multi-pass membrane protein</topology>
    </subcellularLocation>
    <subcellularLocation>
        <location evidence="1">Membrane</location>
        <topology evidence="1">Single-pass membrane protein</topology>
    </subcellularLocation>
</comment>
<dbReference type="PANTHER" id="PTHR30069">
    <property type="entry name" value="TONB-DEPENDENT OUTER MEMBRANE RECEPTOR"/>
    <property type="match status" value="1"/>
</dbReference>
<dbReference type="InterPro" id="IPR039426">
    <property type="entry name" value="TonB-dep_rcpt-like"/>
</dbReference>
<dbReference type="InterPro" id="IPR037066">
    <property type="entry name" value="Plug_dom_sf"/>
</dbReference>
<accession>A0A250K4Q0</accession>
<evidence type="ECO:0000256" key="4">
    <source>
        <dbReference type="ARBA" id="ARBA00022452"/>
    </source>
</evidence>
<keyword evidence="9 10" id="KW-0998">Cell outer membrane</keyword>
<keyword evidence="7" id="KW-1133">Transmembrane helix</keyword>
<dbReference type="Pfam" id="PF03544">
    <property type="entry name" value="TonB_C"/>
    <property type="match status" value="1"/>
</dbReference>
<proteinExistence type="inferred from homology"/>
<dbReference type="Gene3D" id="2.40.170.20">
    <property type="entry name" value="TonB-dependent receptor, beta-barrel domain"/>
    <property type="match status" value="1"/>
</dbReference>
<keyword evidence="5 10" id="KW-0812">Transmembrane</keyword>
<evidence type="ECO:0000313" key="15">
    <source>
        <dbReference type="Proteomes" id="UP000217343"/>
    </source>
</evidence>
<evidence type="ECO:0000256" key="3">
    <source>
        <dbReference type="ARBA" id="ARBA00022448"/>
    </source>
</evidence>
<dbReference type="RefSeq" id="WP_095960551.1">
    <property type="nucleotide sequence ID" value="NZ_CP022203.1"/>
</dbReference>
<dbReference type="Gene3D" id="3.30.1150.10">
    <property type="match status" value="1"/>
</dbReference>
<keyword evidence="14" id="KW-0675">Receptor</keyword>
<dbReference type="KEGG" id="mmas:MYMAC_005961"/>
<protein>
    <submittedName>
        <fullName evidence="14">TonB-dependent receptor</fullName>
    </submittedName>
</protein>
<dbReference type="OrthoDB" id="9812892at2"/>
<dbReference type="NCBIfam" id="NF038079">
    <property type="entry name" value="TonB_sider_MxcH"/>
    <property type="match status" value="1"/>
</dbReference>
<evidence type="ECO:0000259" key="13">
    <source>
        <dbReference type="PROSITE" id="PS52015"/>
    </source>
</evidence>
<feature type="domain" description="TonB C-terminal" evidence="13">
    <location>
        <begin position="33"/>
        <end position="128"/>
    </location>
</feature>
<dbReference type="NCBIfam" id="TIGR01352">
    <property type="entry name" value="tonB_Cterm"/>
    <property type="match status" value="1"/>
</dbReference>
<reference evidence="14 15" key="1">
    <citation type="submission" date="2017-06" db="EMBL/GenBank/DDBJ databases">
        <title>Sequencing and comparative analysis of myxobacterial genomes.</title>
        <authorList>
            <person name="Rupp O."/>
            <person name="Goesmann A."/>
            <person name="Sogaard-Andersen L."/>
        </authorList>
    </citation>
    <scope>NUCLEOTIDE SEQUENCE [LARGE SCALE GENOMIC DNA]</scope>
    <source>
        <strain evidence="14 15">DSM 14697</strain>
    </source>
</reference>
<dbReference type="PANTHER" id="PTHR30069:SF29">
    <property type="entry name" value="HEMOGLOBIN AND HEMOGLOBIN-HAPTOGLOBIN-BINDING PROTEIN 1-RELATED"/>
    <property type="match status" value="1"/>
</dbReference>
<dbReference type="PROSITE" id="PS52016">
    <property type="entry name" value="TONB_DEPENDENT_REC_3"/>
    <property type="match status" value="1"/>
</dbReference>
<dbReference type="GO" id="GO:0009279">
    <property type="term" value="C:cell outer membrane"/>
    <property type="evidence" value="ECO:0007669"/>
    <property type="project" value="UniProtKB-SubCell"/>
</dbReference>
<feature type="compositionally biased region" description="Pro residues" evidence="11">
    <location>
        <begin position="18"/>
        <end position="27"/>
    </location>
</feature>
<organism evidence="14 15">
    <name type="scientific">Corallococcus macrosporus DSM 14697</name>
    <dbReference type="NCBI Taxonomy" id="1189310"/>
    <lineage>
        <taxon>Bacteria</taxon>
        <taxon>Pseudomonadati</taxon>
        <taxon>Myxococcota</taxon>
        <taxon>Myxococcia</taxon>
        <taxon>Myxococcales</taxon>
        <taxon>Cystobacterineae</taxon>
        <taxon>Myxococcaceae</taxon>
        <taxon>Corallococcus</taxon>
    </lineage>
</organism>